<dbReference type="Pfam" id="PF03455">
    <property type="entry name" value="dDENN"/>
    <property type="match status" value="1"/>
</dbReference>
<dbReference type="SMART" id="SM00801">
    <property type="entry name" value="dDENN"/>
    <property type="match status" value="1"/>
</dbReference>
<dbReference type="OrthoDB" id="6019893at2759"/>
<keyword evidence="4" id="KW-1185">Reference proteome</keyword>
<accession>A0A8E0S506</accession>
<gene>
    <name evidence="3" type="ORF">FBUS_07776</name>
</gene>
<evidence type="ECO:0000313" key="3">
    <source>
        <dbReference type="EMBL" id="KAA0196782.1"/>
    </source>
</evidence>
<sequence>ANVCYVYIDERRVIATDEIPQFPNAELIKESLIQLLQVASSFTSVCSDRSTKASTVSLTHYAPVLRPRPPSDLKSHWLFRNLDGLAADEVSVSRLPETNSAALTVQFNLRTDSNEESDSGAWDNYCRACAARAKSIVVSEELPGYTQLLHFNTAVRLIFLNNFSKVFRQYDKFLVSDFLDSTTDGTVHHTNSIKPETRSGLHAFDKVGFLGDQPETHLPFLSAFLETQMFTSFLDNRLATLGGSLPTGVNSDWSVVHQAATNANLTIFDQLVSRVSDLSLHTRAVPAKPSSLGAANGGNRFAAEVVRRPPPFDRGNSIQGLTSLLLFNRVAPLPDLVPVSGISCHTAFTGDTSSNGLPSDLVISKLIHTPGFPALIANPASVPSDHHLCHIRSRNDPLVGCFPSLSRELLIPPPSVLTTTGEIFPPFSSACVLMDTDARLLRNVCSSASQRQAVLGAPTNSAPVSPPLIPPNETRLNAAVSGCMSVPTRRCAAPLSPSFGTPNGRIGAQFVPDTVAPRGTRLFKPISAFLFSERGSGVRCVAENYCSAWRISYLRLTSFNCSVSFPRGDRQSHESTSIHKNSIVLHDSNTLITLFSSDVVTPTDVRQTSTNSEPVESVGSAPVLRSNSISARDLPEAFRSSLGGARADPTMISRLLDWRSRPNPGAPRTPIAPQTPPPAKSPLFPRVNYPGTSSSSGLVSGDASAVGSVLDLTAVFRSQLTQPSLLTDISTVRTIRGVKTDIGLARAFVRLSLEKKLLSAHLTRLLMDVKLLRRLYSRYAFLRCEEEREQFLVHLLSLNAVDYFSFTRMLPQADMIYQIFICSSRKHGFSTTANVWIRLHGHLGSTRPIYLPRGRNLVTIQLRFPCCRWIGRGIEDDALERIIVGHLVRMSPNDPTLSYPIFPIELAFTAVATEHGEGINKLPNRCQSPAAYRRSVESRNVSPMNIHEQVANAVNRLLKYFCKSGRQNASTLTWLWCGQNGLVPSLSQVFNYGFRSNRLFQRRIYVWDYVERVAGLFASELRLPALLQSTPPSPKVGFDVPRLYSTSSLPRPPRIGRYPPSWESFTPKGMHPSPSFSAVQGQNFREHLALHILRESDRPGYAFSQPNSPATTRLYSSAACYQLPPHEISETNAAAYSALQVNRVCVATMRQSAIDFTTHVQHVARIGASLGKEGRFDLLMCRGLREHLLVQWFSLLAISPVTSQMYENKSFLLNHDLRQAIQQLLAALDEFELPMELVLLRET</sequence>
<dbReference type="Proteomes" id="UP000728185">
    <property type="component" value="Unassembled WGS sequence"/>
</dbReference>
<protein>
    <recommendedName>
        <fullName evidence="2">RUN domain-containing protein</fullName>
    </recommendedName>
</protein>
<dbReference type="InterPro" id="IPR005112">
    <property type="entry name" value="dDENN_dom"/>
</dbReference>
<feature type="region of interest" description="Disordered" evidence="1">
    <location>
        <begin position="660"/>
        <end position="682"/>
    </location>
</feature>
<name>A0A8E0S506_9TREM</name>
<dbReference type="Pfam" id="PF02759">
    <property type="entry name" value="RUN"/>
    <property type="match status" value="2"/>
</dbReference>
<reference evidence="3" key="1">
    <citation type="submission" date="2019-05" db="EMBL/GenBank/DDBJ databases">
        <title>Annotation for the trematode Fasciolopsis buski.</title>
        <authorList>
            <person name="Choi Y.-J."/>
        </authorList>
    </citation>
    <scope>NUCLEOTIDE SEQUENCE</scope>
    <source>
        <strain evidence="3">HT</strain>
        <tissue evidence="3">Whole worm</tissue>
    </source>
</reference>
<dbReference type="GO" id="GO:0005085">
    <property type="term" value="F:guanyl-nucleotide exchange factor activity"/>
    <property type="evidence" value="ECO:0007669"/>
    <property type="project" value="InterPro"/>
</dbReference>
<dbReference type="AlphaFoldDB" id="A0A8E0S506"/>
<dbReference type="InterPro" id="IPR004012">
    <property type="entry name" value="Run_dom"/>
</dbReference>
<organism evidence="3 4">
    <name type="scientific">Fasciolopsis buskii</name>
    <dbReference type="NCBI Taxonomy" id="27845"/>
    <lineage>
        <taxon>Eukaryota</taxon>
        <taxon>Metazoa</taxon>
        <taxon>Spiralia</taxon>
        <taxon>Lophotrochozoa</taxon>
        <taxon>Platyhelminthes</taxon>
        <taxon>Trematoda</taxon>
        <taxon>Digenea</taxon>
        <taxon>Plagiorchiida</taxon>
        <taxon>Echinostomata</taxon>
        <taxon>Echinostomatoidea</taxon>
        <taxon>Fasciolidae</taxon>
        <taxon>Fasciolopsis</taxon>
    </lineage>
</organism>
<evidence type="ECO:0000259" key="2">
    <source>
        <dbReference type="PROSITE" id="PS50826"/>
    </source>
</evidence>
<feature type="domain" description="RUN" evidence="2">
    <location>
        <begin position="689"/>
        <end position="811"/>
    </location>
</feature>
<dbReference type="EMBL" id="LUCM01002825">
    <property type="protein sequence ID" value="KAA0196782.1"/>
    <property type="molecule type" value="Genomic_DNA"/>
</dbReference>
<proteinExistence type="predicted"/>
<evidence type="ECO:0000256" key="1">
    <source>
        <dbReference type="SAM" id="MobiDB-lite"/>
    </source>
</evidence>
<dbReference type="PANTHER" id="PTHR46070">
    <property type="entry name" value="PINSTRIPE, ISOFORM A"/>
    <property type="match status" value="1"/>
</dbReference>
<dbReference type="PANTHER" id="PTHR46070:SF1">
    <property type="entry name" value="PINSTRIPE, ISOFORM A"/>
    <property type="match status" value="1"/>
</dbReference>
<dbReference type="GO" id="GO:0031267">
    <property type="term" value="F:small GTPase binding"/>
    <property type="evidence" value="ECO:0007669"/>
    <property type="project" value="InterPro"/>
</dbReference>
<dbReference type="SUPFAM" id="SSF140741">
    <property type="entry name" value="RUN domain-like"/>
    <property type="match status" value="2"/>
</dbReference>
<evidence type="ECO:0000313" key="4">
    <source>
        <dbReference type="Proteomes" id="UP000728185"/>
    </source>
</evidence>
<dbReference type="PROSITE" id="PS50826">
    <property type="entry name" value="RUN"/>
    <property type="match status" value="2"/>
</dbReference>
<feature type="non-terminal residue" evidence="3">
    <location>
        <position position="1243"/>
    </location>
</feature>
<dbReference type="Gene3D" id="1.20.58.900">
    <property type="match status" value="2"/>
</dbReference>
<dbReference type="InterPro" id="IPR047278">
    <property type="entry name" value="DEN5A/B"/>
</dbReference>
<dbReference type="InterPro" id="IPR037213">
    <property type="entry name" value="Run_dom_sf"/>
</dbReference>
<feature type="domain" description="RUN" evidence="2">
    <location>
        <begin position="973"/>
        <end position="1242"/>
    </location>
</feature>
<comment type="caution">
    <text evidence="3">The sequence shown here is derived from an EMBL/GenBank/DDBJ whole genome shotgun (WGS) entry which is preliminary data.</text>
</comment>
<dbReference type="SMART" id="SM00593">
    <property type="entry name" value="RUN"/>
    <property type="match status" value="2"/>
</dbReference>